<evidence type="ECO:0000313" key="2">
    <source>
        <dbReference type="EMBL" id="RFS26963.1"/>
    </source>
</evidence>
<gene>
    <name evidence="2" type="ORF">DVR12_04050</name>
</gene>
<dbReference type="PANTHER" id="PTHR35807">
    <property type="entry name" value="TRANSCRIPTIONAL REGULATOR REDD-RELATED"/>
    <property type="match status" value="1"/>
</dbReference>
<keyword evidence="1" id="KW-1133">Transmembrane helix</keyword>
<evidence type="ECO:0000256" key="1">
    <source>
        <dbReference type="SAM" id="Phobius"/>
    </source>
</evidence>
<dbReference type="GO" id="GO:0003677">
    <property type="term" value="F:DNA binding"/>
    <property type="evidence" value="ECO:0007669"/>
    <property type="project" value="TreeGrafter"/>
</dbReference>
<dbReference type="GO" id="GO:0004553">
    <property type="term" value="F:hydrolase activity, hydrolyzing O-glycosyl compounds"/>
    <property type="evidence" value="ECO:0007669"/>
    <property type="project" value="UniProtKB-ARBA"/>
</dbReference>
<dbReference type="GO" id="GO:0005975">
    <property type="term" value="P:carbohydrate metabolic process"/>
    <property type="evidence" value="ECO:0007669"/>
    <property type="project" value="UniProtKB-ARBA"/>
</dbReference>
<proteinExistence type="predicted"/>
<dbReference type="RefSeq" id="WP_116974156.1">
    <property type="nucleotide sequence ID" value="NZ_QPMM01000001.1"/>
</dbReference>
<keyword evidence="1" id="KW-0472">Membrane</keyword>
<protein>
    <submittedName>
        <fullName evidence="2">Galactose oxidase</fullName>
    </submittedName>
</protein>
<reference evidence="2 3" key="1">
    <citation type="submission" date="2018-07" db="EMBL/GenBank/DDBJ databases">
        <title>Chitinophaga K2CV101002-2 sp. nov., isolated from a monsoon evergreen broad-leaved forest soil.</title>
        <authorList>
            <person name="Lv Y."/>
        </authorList>
    </citation>
    <scope>NUCLEOTIDE SEQUENCE [LARGE SCALE GENOMIC DNA]</scope>
    <source>
        <strain evidence="2 3">GDMCC 1.1288</strain>
    </source>
</reference>
<dbReference type="EMBL" id="QPMM01000001">
    <property type="protein sequence ID" value="RFS26963.1"/>
    <property type="molecule type" value="Genomic_DNA"/>
</dbReference>
<dbReference type="InterPro" id="IPR015915">
    <property type="entry name" value="Kelch-typ_b-propeller"/>
</dbReference>
<dbReference type="Proteomes" id="UP000260644">
    <property type="component" value="Unassembled WGS sequence"/>
</dbReference>
<keyword evidence="3" id="KW-1185">Reference proteome</keyword>
<dbReference type="OrthoDB" id="1110630at2"/>
<dbReference type="InterPro" id="IPR011043">
    <property type="entry name" value="Gal_Oxase/kelch_b-propeller"/>
</dbReference>
<feature type="transmembrane region" description="Helical" evidence="1">
    <location>
        <begin position="547"/>
        <end position="564"/>
    </location>
</feature>
<dbReference type="GO" id="GO:0006355">
    <property type="term" value="P:regulation of DNA-templated transcription"/>
    <property type="evidence" value="ECO:0007669"/>
    <property type="project" value="TreeGrafter"/>
</dbReference>
<accession>A0A3E1YHR3</accession>
<dbReference type="Gene3D" id="2.120.10.80">
    <property type="entry name" value="Kelch-type beta propeller"/>
    <property type="match status" value="1"/>
</dbReference>
<dbReference type="InterPro" id="IPR051677">
    <property type="entry name" value="AfsR-DnrI-RedD_regulator"/>
</dbReference>
<organism evidence="2 3">
    <name type="scientific">Chitinophaga silvatica</name>
    <dbReference type="NCBI Taxonomy" id="2282649"/>
    <lineage>
        <taxon>Bacteria</taxon>
        <taxon>Pseudomonadati</taxon>
        <taxon>Bacteroidota</taxon>
        <taxon>Chitinophagia</taxon>
        <taxon>Chitinophagales</taxon>
        <taxon>Chitinophagaceae</taxon>
        <taxon>Chitinophaga</taxon>
    </lineage>
</organism>
<dbReference type="PANTHER" id="PTHR35807:SF1">
    <property type="entry name" value="TRANSCRIPTIONAL REGULATOR REDD"/>
    <property type="match status" value="1"/>
</dbReference>
<dbReference type="AlphaFoldDB" id="A0A3E1YHR3"/>
<name>A0A3E1YHR3_9BACT</name>
<dbReference type="InterPro" id="IPR013320">
    <property type="entry name" value="ConA-like_dom_sf"/>
</dbReference>
<keyword evidence="1" id="KW-0812">Transmembrane</keyword>
<comment type="caution">
    <text evidence="2">The sequence shown here is derived from an EMBL/GenBank/DDBJ whole genome shotgun (WGS) entry which is preliminary data.</text>
</comment>
<evidence type="ECO:0000313" key="3">
    <source>
        <dbReference type="Proteomes" id="UP000260644"/>
    </source>
</evidence>
<sequence length="867" mass="99208">MRKFILLLFIHIHLVTISGFAQSYGLRFSSHEVVQEKRTTLNLSSSGPLCFKKNTEISFDLNFIPYKETYFGYIFRTIDANNQNIDLVYNQRERTFNFVIGESFSKTFLVDSVALHNKWVHFAIKFDLDNQSASILVNDKLVIKGPAKFGSSICERIFFGTNSFEGFQTVDIPPMNIRNIQIKEGDKLKYNWPLSENEGNTATDTKEGKIALIKNANWIGPRHQSWKPVHTWEIQGNPSVAFDKNNEVLYIVSSDTLYSISFKSEQQKAIKLTQRLDSLMPGSQSVYNPYNDKLYNFYIDQKKIGAYDTTSRRWDINYTPDLLTIYWQANKFVSKADSSLYILCGYGQMQYKNTVQRYQFSTKQWDSIPVRGERLTPRYMAAVGANEDGDTAYILGGYGSNSGNQVVNPRHYYDLFAFSVKDHSFSKIYQFPEPPEQFCFANSMVIDPETHNYYALIFPNDKFNTSLQLIEGNFHEPNYRLLGNSIPYSFHDIKSFADLYYCKESNKLVAVTLYTSKDNITEVKAYSLEFPPNALASSVVPAKSISHWYYLLLIPAGIIILMIFRKKKPIAIKATAPVPKPVNDLPVVKKEVVIAPVHEAPVDDIPVNEVVHTPVVTSDTEAIISETDKRGQVFFFGPFEVLDKDGQDITRFFTPLLKELFLLISIHTIRSGKGISSDRLYATLWRDKSNKEAQNNRSVNMVKLKAILDKLGVCSFVKEADRWSLQYDASEIRMDLADFQQWIQGPRPLTRQGVKQLLQLLHRGSFLPDANYIWLEDIQSEISNISLDILTESAAQFKSDPELLIEIADSIFLFDPVNEEALRMKCSSLVGLGRHSLAKAAFNKFAKEYNHMYGEEFPHAFNEYSVE</sequence>
<dbReference type="SUPFAM" id="SSF49899">
    <property type="entry name" value="Concanavalin A-like lectins/glucanases"/>
    <property type="match status" value="1"/>
</dbReference>
<dbReference type="SUPFAM" id="SSF50965">
    <property type="entry name" value="Galactose oxidase, central domain"/>
    <property type="match status" value="1"/>
</dbReference>